<proteinExistence type="predicted"/>
<dbReference type="Gene3D" id="3.40.50.10420">
    <property type="entry name" value="NagB/RpiA/CoA transferase-like"/>
    <property type="match status" value="1"/>
</dbReference>
<dbReference type="InterPro" id="IPR037171">
    <property type="entry name" value="NagB/RpiA_transferase-like"/>
</dbReference>
<dbReference type="RefSeq" id="WP_147704040.1">
    <property type="nucleotide sequence ID" value="NZ_VDUY01000003.1"/>
</dbReference>
<evidence type="ECO:0000313" key="2">
    <source>
        <dbReference type="EMBL" id="TXL66127.1"/>
    </source>
</evidence>
<protein>
    <submittedName>
        <fullName evidence="2">Lactate utilization protein C</fullName>
    </submittedName>
</protein>
<evidence type="ECO:0000259" key="1">
    <source>
        <dbReference type="Pfam" id="PF02589"/>
    </source>
</evidence>
<dbReference type="Pfam" id="PF02589">
    <property type="entry name" value="LUD_dom"/>
    <property type="match status" value="1"/>
</dbReference>
<gene>
    <name evidence="2" type="ORF">FHP08_08610</name>
</gene>
<accession>A0A5C8NXU0</accession>
<name>A0A5C8NXU0_9BURK</name>
<dbReference type="InterPro" id="IPR003741">
    <property type="entry name" value="LUD_dom"/>
</dbReference>
<dbReference type="InterPro" id="IPR024185">
    <property type="entry name" value="FTHF_cligase-like_sf"/>
</dbReference>
<dbReference type="SUPFAM" id="SSF100950">
    <property type="entry name" value="NagB/RpiA/CoA transferase-like"/>
    <property type="match status" value="1"/>
</dbReference>
<dbReference type="EMBL" id="VDUY01000003">
    <property type="protein sequence ID" value="TXL66127.1"/>
    <property type="molecule type" value="Genomic_DNA"/>
</dbReference>
<feature type="domain" description="LUD" evidence="1">
    <location>
        <begin position="120"/>
        <end position="217"/>
    </location>
</feature>
<dbReference type="Proteomes" id="UP000321548">
    <property type="component" value="Unassembled WGS sequence"/>
</dbReference>
<dbReference type="OrthoDB" id="9794157at2"/>
<dbReference type="PANTHER" id="PTHR43682:SF1">
    <property type="entry name" value="LACTATE UTILIZATION PROTEIN C"/>
    <property type="match status" value="1"/>
</dbReference>
<organism evidence="2 3">
    <name type="scientific">Zeimonas arvi</name>
    <dbReference type="NCBI Taxonomy" id="2498847"/>
    <lineage>
        <taxon>Bacteria</taxon>
        <taxon>Pseudomonadati</taxon>
        <taxon>Pseudomonadota</taxon>
        <taxon>Betaproteobacteria</taxon>
        <taxon>Burkholderiales</taxon>
        <taxon>Burkholderiaceae</taxon>
        <taxon>Zeimonas</taxon>
    </lineage>
</organism>
<sequence>MDTSKARSAILGRIRKAQARPASVADFERDTAEAYVAHHPLAPRPGVGPDVTAHFEAQALRMMCTVARIRALDDAPAAIAAWLAAHGLGGAAVCWPALGALPWGRSGLAVEPRAPSGDDKIGITGAFAAVAETGTLMLLSGPDTPAATHLLPETHIAIVAASRIVPHYEDGFALVRAELGQPPRAMNLVSGPSRTADIEQTIVLGAHGPYRVHVLIVEGA</sequence>
<dbReference type="AlphaFoldDB" id="A0A5C8NXU0"/>
<comment type="caution">
    <text evidence="2">The sequence shown here is derived from an EMBL/GenBank/DDBJ whole genome shotgun (WGS) entry which is preliminary data.</text>
</comment>
<reference evidence="2 3" key="1">
    <citation type="submission" date="2019-06" db="EMBL/GenBank/DDBJ databases">
        <title>Quisquiliibacterium sp. nov., isolated from a maize field.</title>
        <authorList>
            <person name="Lin S.-Y."/>
            <person name="Tsai C.-F."/>
            <person name="Young C.-C."/>
        </authorList>
    </citation>
    <scope>NUCLEOTIDE SEQUENCE [LARGE SCALE GENOMIC DNA]</scope>
    <source>
        <strain evidence="2 3">CC-CFT501</strain>
    </source>
</reference>
<dbReference type="PANTHER" id="PTHR43682">
    <property type="entry name" value="LACTATE UTILIZATION PROTEIN C"/>
    <property type="match status" value="1"/>
</dbReference>
<keyword evidence="3" id="KW-1185">Reference proteome</keyword>
<evidence type="ECO:0000313" key="3">
    <source>
        <dbReference type="Proteomes" id="UP000321548"/>
    </source>
</evidence>